<dbReference type="HOGENOM" id="CLU_991892_0_0_1"/>
<name>A0A0D3I3K5_EMIH1</name>
<dbReference type="RefSeq" id="XP_005758269.1">
    <property type="nucleotide sequence ID" value="XM_005758212.1"/>
</dbReference>
<dbReference type="Proteomes" id="UP000013827">
    <property type="component" value="Unassembled WGS sequence"/>
</dbReference>
<sequence length="281" mass="28126">MCPTLYALSASLRSLRLRGGVIGVANAPPVVEALRISGCAATHRAGAVSEAENQSLGQCGEVLALDASAAGAARPLGAWPAASTPALAHPGLATAAAIARSYGARLSIDTSLSAAPLRHIGGYFSGPRGTLAIAVDSSWAEAVHELTHARVHRPTSGAGSSSATAARTGTAADVSAEPLHTHWWGAAEGVAELVCREHELHALRAPAAGSGSALQRAIASVLAAHTRELRRMRAVLLLIGGRARLVYLAAAAVAATASLSALLRSVGLGPRAGPAGDSPAG</sequence>
<dbReference type="EnsemblProtists" id="EOD05840">
    <property type="protein sequence ID" value="EOD05840"/>
    <property type="gene ID" value="EMIHUDRAFT_372388"/>
</dbReference>
<evidence type="ECO:0000313" key="2">
    <source>
        <dbReference type="Proteomes" id="UP000013827"/>
    </source>
</evidence>
<dbReference type="PaxDb" id="2903-EOD05840"/>
<evidence type="ECO:0000313" key="1">
    <source>
        <dbReference type="EnsemblProtists" id="EOD05840"/>
    </source>
</evidence>
<protein>
    <submittedName>
        <fullName evidence="1">Uncharacterized protein</fullName>
    </submittedName>
</protein>
<organism evidence="1 2">
    <name type="scientific">Emiliania huxleyi (strain CCMP1516)</name>
    <dbReference type="NCBI Taxonomy" id="280463"/>
    <lineage>
        <taxon>Eukaryota</taxon>
        <taxon>Haptista</taxon>
        <taxon>Haptophyta</taxon>
        <taxon>Prymnesiophyceae</taxon>
        <taxon>Isochrysidales</taxon>
        <taxon>Noelaerhabdaceae</taxon>
        <taxon>Emiliania</taxon>
    </lineage>
</organism>
<reference evidence="1" key="2">
    <citation type="submission" date="2024-10" db="UniProtKB">
        <authorList>
            <consortium name="EnsemblProtists"/>
        </authorList>
    </citation>
    <scope>IDENTIFICATION</scope>
</reference>
<keyword evidence="2" id="KW-1185">Reference proteome</keyword>
<accession>A0A0D3I3K5</accession>
<dbReference type="AlphaFoldDB" id="A0A0D3I3K5"/>
<dbReference type="KEGG" id="ehx:EMIHUDRAFT_372388"/>
<reference evidence="2" key="1">
    <citation type="journal article" date="2013" name="Nature">
        <title>Pan genome of the phytoplankton Emiliania underpins its global distribution.</title>
        <authorList>
            <person name="Read B.A."/>
            <person name="Kegel J."/>
            <person name="Klute M.J."/>
            <person name="Kuo A."/>
            <person name="Lefebvre S.C."/>
            <person name="Maumus F."/>
            <person name="Mayer C."/>
            <person name="Miller J."/>
            <person name="Monier A."/>
            <person name="Salamov A."/>
            <person name="Young J."/>
            <person name="Aguilar M."/>
            <person name="Claverie J.M."/>
            <person name="Frickenhaus S."/>
            <person name="Gonzalez K."/>
            <person name="Herman E.K."/>
            <person name="Lin Y.C."/>
            <person name="Napier J."/>
            <person name="Ogata H."/>
            <person name="Sarno A.F."/>
            <person name="Shmutz J."/>
            <person name="Schroeder D."/>
            <person name="de Vargas C."/>
            <person name="Verret F."/>
            <person name="von Dassow P."/>
            <person name="Valentin K."/>
            <person name="Van de Peer Y."/>
            <person name="Wheeler G."/>
            <person name="Dacks J.B."/>
            <person name="Delwiche C.F."/>
            <person name="Dyhrman S.T."/>
            <person name="Glockner G."/>
            <person name="John U."/>
            <person name="Richards T."/>
            <person name="Worden A.Z."/>
            <person name="Zhang X."/>
            <person name="Grigoriev I.V."/>
            <person name="Allen A.E."/>
            <person name="Bidle K."/>
            <person name="Borodovsky M."/>
            <person name="Bowler C."/>
            <person name="Brownlee C."/>
            <person name="Cock J.M."/>
            <person name="Elias M."/>
            <person name="Gladyshev V.N."/>
            <person name="Groth M."/>
            <person name="Guda C."/>
            <person name="Hadaegh A."/>
            <person name="Iglesias-Rodriguez M.D."/>
            <person name="Jenkins J."/>
            <person name="Jones B.M."/>
            <person name="Lawson T."/>
            <person name="Leese F."/>
            <person name="Lindquist E."/>
            <person name="Lobanov A."/>
            <person name="Lomsadze A."/>
            <person name="Malik S.B."/>
            <person name="Marsh M.E."/>
            <person name="Mackinder L."/>
            <person name="Mock T."/>
            <person name="Mueller-Roeber B."/>
            <person name="Pagarete A."/>
            <person name="Parker M."/>
            <person name="Probert I."/>
            <person name="Quesneville H."/>
            <person name="Raines C."/>
            <person name="Rensing S.A."/>
            <person name="Riano-Pachon D.M."/>
            <person name="Richier S."/>
            <person name="Rokitta S."/>
            <person name="Shiraiwa Y."/>
            <person name="Soanes D.M."/>
            <person name="van der Giezen M."/>
            <person name="Wahlund T.M."/>
            <person name="Williams B."/>
            <person name="Wilson W."/>
            <person name="Wolfe G."/>
            <person name="Wurch L.L."/>
        </authorList>
    </citation>
    <scope>NUCLEOTIDE SEQUENCE</scope>
</reference>
<dbReference type="GeneID" id="17251990"/>
<proteinExistence type="predicted"/>